<evidence type="ECO:0000256" key="1">
    <source>
        <dbReference type="SAM" id="Phobius"/>
    </source>
</evidence>
<keyword evidence="1" id="KW-0472">Membrane</keyword>
<dbReference type="AlphaFoldDB" id="A0A4R4EKX6"/>
<evidence type="ECO:0000313" key="3">
    <source>
        <dbReference type="Proteomes" id="UP000295418"/>
    </source>
</evidence>
<feature type="transmembrane region" description="Helical" evidence="1">
    <location>
        <begin position="88"/>
        <end position="109"/>
    </location>
</feature>
<organism evidence="2 3">
    <name type="scientific">Paenibacillus albiflavus</name>
    <dbReference type="NCBI Taxonomy" id="2545760"/>
    <lineage>
        <taxon>Bacteria</taxon>
        <taxon>Bacillati</taxon>
        <taxon>Bacillota</taxon>
        <taxon>Bacilli</taxon>
        <taxon>Bacillales</taxon>
        <taxon>Paenibacillaceae</taxon>
        <taxon>Paenibacillus</taxon>
    </lineage>
</organism>
<proteinExistence type="predicted"/>
<keyword evidence="1" id="KW-0812">Transmembrane</keyword>
<keyword evidence="3" id="KW-1185">Reference proteome</keyword>
<evidence type="ECO:0000313" key="2">
    <source>
        <dbReference type="EMBL" id="TCZ80886.1"/>
    </source>
</evidence>
<dbReference type="Proteomes" id="UP000295418">
    <property type="component" value="Unassembled WGS sequence"/>
</dbReference>
<name>A0A4R4EKX6_9BACL</name>
<dbReference type="EMBL" id="SKFG01000001">
    <property type="protein sequence ID" value="TCZ80886.1"/>
    <property type="molecule type" value="Genomic_DNA"/>
</dbReference>
<keyword evidence="1" id="KW-1133">Transmembrane helix</keyword>
<accession>A0A4R4EKX6</accession>
<comment type="caution">
    <text evidence="2">The sequence shown here is derived from an EMBL/GenBank/DDBJ whole genome shotgun (WGS) entry which is preliminary data.</text>
</comment>
<sequence>MIKYHILRKIISVILSNAFMCLWLIVPLFDREVSFYGSISFIFVLYFIAGLPFYLIGGVPFSILMDWLWLKYMTRFDIKWFYRLPIQIVAYGLGGILLYSLFMLIIGGSDMFNDFVSYLPFLKLSVCGAVTAFLMNELIGFFISKLTTNASEAAQL</sequence>
<protein>
    <submittedName>
        <fullName evidence="2">Uncharacterized protein</fullName>
    </submittedName>
</protein>
<feature type="transmembrane region" description="Helical" evidence="1">
    <location>
        <begin position="35"/>
        <end position="68"/>
    </location>
</feature>
<gene>
    <name evidence="2" type="ORF">E0485_00940</name>
</gene>
<dbReference type="RefSeq" id="WP_132415629.1">
    <property type="nucleotide sequence ID" value="NZ_SKFG01000001.1"/>
</dbReference>
<feature type="transmembrane region" description="Helical" evidence="1">
    <location>
        <begin position="115"/>
        <end position="135"/>
    </location>
</feature>
<feature type="transmembrane region" description="Helical" evidence="1">
    <location>
        <begin position="12"/>
        <end position="29"/>
    </location>
</feature>
<reference evidence="2 3" key="1">
    <citation type="submission" date="2019-03" db="EMBL/GenBank/DDBJ databases">
        <authorList>
            <person name="Kim M.K.M."/>
        </authorList>
    </citation>
    <scope>NUCLEOTIDE SEQUENCE [LARGE SCALE GENOMIC DNA]</scope>
    <source>
        <strain evidence="2 3">18JY21-1</strain>
    </source>
</reference>